<dbReference type="NCBIfam" id="TIGR00082">
    <property type="entry name" value="rbfA"/>
    <property type="match status" value="1"/>
</dbReference>
<keyword evidence="1" id="KW-0690">Ribosome biogenesis</keyword>
<evidence type="ECO:0000256" key="1">
    <source>
        <dbReference type="ARBA" id="ARBA00022517"/>
    </source>
</evidence>
<dbReference type="GO" id="GO:0006364">
    <property type="term" value="P:rRNA processing"/>
    <property type="evidence" value="ECO:0007669"/>
    <property type="project" value="InterPro"/>
</dbReference>
<sequence>MTSMRIVKVNNLIKQLLAEIMERELSLKIGVFITIAKVDTSPDLRYTRMFVSVFPEQESHYVSETLKKELPKIQKHLYRKLHMKPLPKISFEIDTTAQGADKVEKLLKEIF</sequence>
<dbReference type="InterPro" id="IPR000238">
    <property type="entry name" value="RbfA"/>
</dbReference>
<dbReference type="GO" id="GO:0043024">
    <property type="term" value="F:ribosomal small subunit binding"/>
    <property type="evidence" value="ECO:0007669"/>
    <property type="project" value="TreeGrafter"/>
</dbReference>
<dbReference type="PANTHER" id="PTHR33515">
    <property type="entry name" value="RIBOSOME-BINDING FACTOR A, CHLOROPLASTIC-RELATED"/>
    <property type="match status" value="1"/>
</dbReference>
<dbReference type="Proteomes" id="UP000230658">
    <property type="component" value="Unassembled WGS sequence"/>
</dbReference>
<protein>
    <submittedName>
        <fullName evidence="2">Ribosome-binding factor A</fullName>
    </submittedName>
</protein>
<dbReference type="InterPro" id="IPR023799">
    <property type="entry name" value="RbfA_dom_sf"/>
</dbReference>
<dbReference type="EMBL" id="PFJV01000064">
    <property type="protein sequence ID" value="PIX92260.1"/>
    <property type="molecule type" value="Genomic_DNA"/>
</dbReference>
<accession>A0A2M7MGQ0</accession>
<evidence type="ECO:0000313" key="2">
    <source>
        <dbReference type="EMBL" id="PIX92260.1"/>
    </source>
</evidence>
<comment type="caution">
    <text evidence="2">The sequence shown here is derived from an EMBL/GenBank/DDBJ whole genome shotgun (WGS) entry which is preliminary data.</text>
</comment>
<dbReference type="GO" id="GO:0005829">
    <property type="term" value="C:cytosol"/>
    <property type="evidence" value="ECO:0007669"/>
    <property type="project" value="TreeGrafter"/>
</dbReference>
<reference evidence="3" key="1">
    <citation type="submission" date="2017-09" db="EMBL/GenBank/DDBJ databases">
        <title>Depth-based differentiation of microbial function through sediment-hosted aquifers and enrichment of novel symbionts in the deep terrestrial subsurface.</title>
        <authorList>
            <person name="Probst A.J."/>
            <person name="Ladd B."/>
            <person name="Jarett J.K."/>
            <person name="Geller-Mcgrath D.E."/>
            <person name="Sieber C.M.K."/>
            <person name="Emerson J.B."/>
            <person name="Anantharaman K."/>
            <person name="Thomas B.C."/>
            <person name="Malmstrom R."/>
            <person name="Stieglmeier M."/>
            <person name="Klingl A."/>
            <person name="Woyke T."/>
            <person name="Ryan C.M."/>
            <person name="Banfield J.F."/>
        </authorList>
    </citation>
    <scope>NUCLEOTIDE SEQUENCE [LARGE SCALE GENOMIC DNA]</scope>
</reference>
<dbReference type="Gene3D" id="3.30.300.20">
    <property type="match status" value="1"/>
</dbReference>
<dbReference type="PANTHER" id="PTHR33515:SF1">
    <property type="entry name" value="RIBOSOME-BINDING FACTOR A, CHLOROPLASTIC-RELATED"/>
    <property type="match status" value="1"/>
</dbReference>
<gene>
    <name evidence="2" type="primary">rbfA</name>
    <name evidence="2" type="ORF">COZ26_02775</name>
</gene>
<evidence type="ECO:0000313" key="3">
    <source>
        <dbReference type="Proteomes" id="UP000230658"/>
    </source>
</evidence>
<dbReference type="AlphaFoldDB" id="A0A2M7MGQ0"/>
<dbReference type="InterPro" id="IPR015946">
    <property type="entry name" value="KH_dom-like_a/b"/>
</dbReference>
<dbReference type="Pfam" id="PF02033">
    <property type="entry name" value="RBFA"/>
    <property type="match status" value="1"/>
</dbReference>
<dbReference type="SUPFAM" id="SSF89919">
    <property type="entry name" value="Ribosome-binding factor A, RbfA"/>
    <property type="match status" value="1"/>
</dbReference>
<name>A0A2M7MGQ0_9BACT</name>
<proteinExistence type="predicted"/>
<organism evidence="2 3">
    <name type="scientific">Candidatus Kuenenbacteria bacterium CG_4_10_14_3_um_filter_39_14</name>
    <dbReference type="NCBI Taxonomy" id="1974614"/>
    <lineage>
        <taxon>Bacteria</taxon>
        <taxon>Candidatus Kueneniibacteriota</taxon>
    </lineage>
</organism>